<keyword evidence="3 6" id="KW-0963">Cytoplasm</keyword>
<evidence type="ECO:0000256" key="4">
    <source>
        <dbReference type="ARBA" id="ARBA00023186"/>
    </source>
</evidence>
<dbReference type="PANTHER" id="PTHR12674">
    <property type="entry name" value="PREFOLDIN SUBUNIT 5"/>
    <property type="match status" value="1"/>
</dbReference>
<dbReference type="GO" id="GO:0006457">
    <property type="term" value="P:protein folding"/>
    <property type="evidence" value="ECO:0007669"/>
    <property type="project" value="UniProtKB-UniRule"/>
</dbReference>
<dbReference type="EMBL" id="CP006867">
    <property type="protein sequence ID" value="ALU11914.1"/>
    <property type="molecule type" value="Genomic_DNA"/>
</dbReference>
<feature type="coiled-coil region" evidence="8">
    <location>
        <begin position="6"/>
        <end position="33"/>
    </location>
</feature>
<evidence type="ECO:0000256" key="8">
    <source>
        <dbReference type="SAM" id="Coils"/>
    </source>
</evidence>
<comment type="similarity">
    <text evidence="6">Belongs to the prefoldin alpha subunit family.</text>
</comment>
<dbReference type="InterPro" id="IPR011599">
    <property type="entry name" value="PFD_alpha_archaea"/>
</dbReference>
<sequence>MAEEKVQTQEEKVKALQDELRSLLSQAEYLRDQVDAVNAIIDDLYASLEVLDYVSKEGKGKVVLVPIGAGNFIKAKIEDTSTVITSVGGRLNLEIPVEEAKKAIQNRISALEQVRLTLLRKLEEINRKVNEILPRVREEAQ</sequence>
<dbReference type="RefSeq" id="WP_075050122.1">
    <property type="nucleotide sequence ID" value="NZ_CP006867.1"/>
</dbReference>
<dbReference type="GO" id="GO:0016272">
    <property type="term" value="C:prefoldin complex"/>
    <property type="evidence" value="ECO:0007669"/>
    <property type="project" value="UniProtKB-UniRule"/>
</dbReference>
<dbReference type="OrthoDB" id="10045at2157"/>
<organism evidence="9 10">
    <name type="scientific">Ignicoccus islandicus DSM 13165</name>
    <dbReference type="NCBI Taxonomy" id="940295"/>
    <lineage>
        <taxon>Archaea</taxon>
        <taxon>Thermoproteota</taxon>
        <taxon>Thermoprotei</taxon>
        <taxon>Desulfurococcales</taxon>
        <taxon>Desulfurococcaceae</taxon>
        <taxon>Ignicoccus</taxon>
    </lineage>
</organism>
<dbReference type="InterPro" id="IPR009053">
    <property type="entry name" value="Prefoldin"/>
</dbReference>
<proteinExistence type="inferred from homology"/>
<comment type="subcellular location">
    <subcellularLocation>
        <location evidence="6">Cytoplasm</location>
    </subcellularLocation>
</comment>
<dbReference type="CDD" id="cd23160">
    <property type="entry name" value="Prefoldin_alpha_GimC"/>
    <property type="match status" value="1"/>
</dbReference>
<evidence type="ECO:0000256" key="5">
    <source>
        <dbReference type="ARBA" id="ARBA00025077"/>
    </source>
</evidence>
<accession>A0A0U3DWP8</accession>
<dbReference type="HAMAP" id="MF_00308">
    <property type="entry name" value="PfdA"/>
    <property type="match status" value="1"/>
</dbReference>
<dbReference type="GO" id="GO:0051082">
    <property type="term" value="F:unfolded protein binding"/>
    <property type="evidence" value="ECO:0007669"/>
    <property type="project" value="UniProtKB-UniRule"/>
</dbReference>
<comment type="function">
    <text evidence="5 6">Molecular chaperone capable of stabilizing a range of proteins. Seems to fulfill an ATP-independent, HSP70-like function in archaeal de novo protein folding.</text>
</comment>
<dbReference type="Gene3D" id="1.10.287.370">
    <property type="match status" value="1"/>
</dbReference>
<dbReference type="STRING" id="940295.EYM_06145"/>
<dbReference type="PANTHER" id="PTHR12674:SF4">
    <property type="entry name" value="PREFOLDIN SUBUNIT ALPHA 2"/>
    <property type="match status" value="1"/>
</dbReference>
<evidence type="ECO:0000313" key="9">
    <source>
        <dbReference type="EMBL" id="ALU11914.1"/>
    </source>
</evidence>
<evidence type="ECO:0000256" key="6">
    <source>
        <dbReference type="HAMAP-Rule" id="MF_00308"/>
    </source>
</evidence>
<protein>
    <recommendedName>
        <fullName evidence="6 7">Prefoldin subunit alpha</fullName>
    </recommendedName>
    <alternativeName>
        <fullName evidence="6">GimC subunit alpha</fullName>
    </alternativeName>
</protein>
<dbReference type="Proteomes" id="UP000060778">
    <property type="component" value="Chromosome"/>
</dbReference>
<name>A0A0U3DWP8_9CREN</name>
<dbReference type="Pfam" id="PF02996">
    <property type="entry name" value="Prefoldin"/>
    <property type="match status" value="1"/>
</dbReference>
<dbReference type="KEGG" id="iis:EYM_06145"/>
<evidence type="ECO:0000256" key="7">
    <source>
        <dbReference type="NCBIfam" id="TIGR00293"/>
    </source>
</evidence>
<feature type="coiled-coil region" evidence="8">
    <location>
        <begin position="108"/>
        <end position="139"/>
    </location>
</feature>
<dbReference type="AlphaFoldDB" id="A0A0U3DWP8"/>
<comment type="subunit">
    <text evidence="2 6">Heterohexamer of two alpha and four beta subunits.</text>
</comment>
<evidence type="ECO:0000256" key="2">
    <source>
        <dbReference type="ARBA" id="ARBA00011716"/>
    </source>
</evidence>
<reference evidence="9 10" key="1">
    <citation type="submission" date="2013-11" db="EMBL/GenBank/DDBJ databases">
        <title>Comparative genomics of Ignicoccus.</title>
        <authorList>
            <person name="Podar M."/>
        </authorList>
    </citation>
    <scope>NUCLEOTIDE SEQUENCE [LARGE SCALE GENOMIC DNA]</scope>
    <source>
        <strain evidence="9 10">DSM 13165</strain>
    </source>
</reference>
<keyword evidence="4 6" id="KW-0143">Chaperone</keyword>
<gene>
    <name evidence="6" type="primary">pfdA</name>
    <name evidence="9" type="ORF">EYM_06145</name>
</gene>
<dbReference type="InterPro" id="IPR004127">
    <property type="entry name" value="Prefoldin_subunit_alpha"/>
</dbReference>
<dbReference type="SUPFAM" id="SSF46579">
    <property type="entry name" value="Prefoldin"/>
    <property type="match status" value="1"/>
</dbReference>
<keyword evidence="10" id="KW-1185">Reference proteome</keyword>
<evidence type="ECO:0000256" key="3">
    <source>
        <dbReference type="ARBA" id="ARBA00022490"/>
    </source>
</evidence>
<keyword evidence="8" id="KW-0175">Coiled coil</keyword>
<dbReference type="NCBIfam" id="TIGR00293">
    <property type="entry name" value="prefoldin subunit alpha"/>
    <property type="match status" value="1"/>
</dbReference>
<evidence type="ECO:0000256" key="1">
    <source>
        <dbReference type="ARBA" id="ARBA00010048"/>
    </source>
</evidence>
<comment type="similarity">
    <text evidence="1">Belongs to the prefoldin subunit alpha family.</text>
</comment>
<dbReference type="GeneID" id="30680605"/>
<dbReference type="GO" id="GO:0005737">
    <property type="term" value="C:cytoplasm"/>
    <property type="evidence" value="ECO:0007669"/>
    <property type="project" value="UniProtKB-SubCell"/>
</dbReference>
<evidence type="ECO:0000313" key="10">
    <source>
        <dbReference type="Proteomes" id="UP000060778"/>
    </source>
</evidence>